<dbReference type="EMBL" id="SPLM01000144">
    <property type="protein sequence ID" value="TMW56911.1"/>
    <property type="molecule type" value="Genomic_DNA"/>
</dbReference>
<evidence type="ECO:0000313" key="3">
    <source>
        <dbReference type="EMBL" id="TMW56911.1"/>
    </source>
</evidence>
<dbReference type="PANTHER" id="PTHR37015">
    <property type="entry name" value="REVERSE TRANSCRIPTASE DOMAIN-CONTAINING PROTEIN"/>
    <property type="match status" value="1"/>
</dbReference>
<accession>A0A8K1FC83</accession>
<dbReference type="AlphaFoldDB" id="A0A8K1FC83"/>
<dbReference type="Proteomes" id="UP000794436">
    <property type="component" value="Unassembled WGS sequence"/>
</dbReference>
<evidence type="ECO:0000259" key="2">
    <source>
        <dbReference type="Pfam" id="PF00078"/>
    </source>
</evidence>
<dbReference type="OrthoDB" id="74545at2759"/>
<comment type="caution">
    <text evidence="3">The sequence shown here is derived from an EMBL/GenBank/DDBJ whole genome shotgun (WGS) entry which is preliminary data.</text>
</comment>
<evidence type="ECO:0000313" key="4">
    <source>
        <dbReference type="Proteomes" id="UP000794436"/>
    </source>
</evidence>
<dbReference type="Pfam" id="PF00078">
    <property type="entry name" value="RVT_1"/>
    <property type="match status" value="1"/>
</dbReference>
<protein>
    <recommendedName>
        <fullName evidence="2">Reverse transcriptase domain-containing protein</fullName>
    </recommendedName>
</protein>
<organism evidence="3 4">
    <name type="scientific">Pythium oligandrum</name>
    <name type="common">Mycoparasitic fungus</name>
    <dbReference type="NCBI Taxonomy" id="41045"/>
    <lineage>
        <taxon>Eukaryota</taxon>
        <taxon>Sar</taxon>
        <taxon>Stramenopiles</taxon>
        <taxon>Oomycota</taxon>
        <taxon>Peronosporomycetes</taxon>
        <taxon>Pythiales</taxon>
        <taxon>Pythiaceae</taxon>
        <taxon>Pythium</taxon>
    </lineage>
</organism>
<name>A0A8K1FC83_PYTOL</name>
<gene>
    <name evidence="3" type="ORF">Poli38472_002836</name>
</gene>
<keyword evidence="4" id="KW-1185">Reference proteome</keyword>
<proteinExistence type="predicted"/>
<dbReference type="InterPro" id="IPR000477">
    <property type="entry name" value="RT_dom"/>
</dbReference>
<feature type="domain" description="Reverse transcriptase" evidence="2">
    <location>
        <begin position="437"/>
        <end position="565"/>
    </location>
</feature>
<feature type="region of interest" description="Disordered" evidence="1">
    <location>
        <begin position="384"/>
        <end position="403"/>
    </location>
</feature>
<reference evidence="3" key="1">
    <citation type="submission" date="2019-03" db="EMBL/GenBank/DDBJ databases">
        <title>Long read genome sequence of the mycoparasitic Pythium oligandrum ATCC 38472 isolated from sugarbeet rhizosphere.</title>
        <authorList>
            <person name="Gaulin E."/>
        </authorList>
    </citation>
    <scope>NUCLEOTIDE SEQUENCE</scope>
    <source>
        <strain evidence="3">ATCC 38472_TT</strain>
    </source>
</reference>
<sequence length="929" mass="106022">MATTSTTTTPAPKRLSAQFQVLKTATQIKLRELNAHEHKLHAHYAQLLRSVGVDEDDLARLDAKPSDRDVLEKLYEGVKDLQIVQSAVHPDLEDVGGLVDFAESDPWTTQQVVKQRTQQLLREIRQRRSLWRHNKLLGTLLKESLEETQQEQEHDTEWTTLDTEKQTLAELNKDDTQQRLESYFFVTSGVSEDDVYKFLEDKVFQRREHFTEQMWDALQRELSTVRNSMRHTSEQFLKKTKVTDAEVKECIDLLLRDRHAFSDDVVAFLLDVKRSSQTQEELAHVITIELSNLSEFAWPAEGVPVHFKRGMNGRFRCHLQEEAVTLLLFQYVGLTWAKLVKRVFTPLLQKLIPNGRLPADSVEAYRRELQAEFTLAALDTSGSASGYGEDDAGEGYDGSSGSASKQDILRLLCTEARMQHILQDPESRLAPATITAVTTDLEFFGPSVSHEAVQACLRFFGVTDDMRRILANYMNIPLVFPGFSAPKKMIRGVSVGRMMSMFVAEVVLFVMDYSVRASTGIHLFRRHDDIIFYSDSEDKAVAAWEVMQEWAKVAGLKFNEEKSGSVRLNGSLSSSESASDETNFDLAPLPARPIQWGLLELRPNATVAISQDKVMAFAEEMVDRLRAAKSVFGWINVYNKYMFFFLRNFGGVSPVFGMTHADAMVETVQKIHKQAFSKSNGDVLVYLRDRIASGHAAEAGLEQIPAAWAQWPLELGGLGLYNPFLALWAQKKSLYDFLVTFHSRHEETWSKKKKDWPWREPFTTSQRDLLSEYKQFVEKVNESRLKTVYETTNTMDWFLYTKSEDAPDNNRPREARERKEKFGDSFEVRTLEEYLKVVNVAPKSFLRDEFKQCVGEATTSPPTGNKSSTQEKAEGLLDGAKVSTAYWKWNAFMFSAQVMEEFGTLSFFTRELLPAQLIDTIKKTTVSWE</sequence>
<dbReference type="PANTHER" id="PTHR37015:SF2">
    <property type="entry name" value="REVERSE TRANSCRIPTASE DOMAIN-CONTAINING PROTEIN"/>
    <property type="match status" value="1"/>
</dbReference>
<evidence type="ECO:0000256" key="1">
    <source>
        <dbReference type="SAM" id="MobiDB-lite"/>
    </source>
</evidence>